<evidence type="ECO:0000256" key="1">
    <source>
        <dbReference type="SAM" id="Coils"/>
    </source>
</evidence>
<feature type="region of interest" description="Disordered" evidence="2">
    <location>
        <begin position="1"/>
        <end position="31"/>
    </location>
</feature>
<evidence type="ECO:0000313" key="3">
    <source>
        <dbReference type="EMBL" id="OMJ79593.1"/>
    </source>
</evidence>
<feature type="coiled-coil region" evidence="1">
    <location>
        <begin position="208"/>
        <end position="235"/>
    </location>
</feature>
<feature type="compositionally biased region" description="Polar residues" evidence="2">
    <location>
        <begin position="17"/>
        <end position="30"/>
    </location>
</feature>
<evidence type="ECO:0000313" key="4">
    <source>
        <dbReference type="Proteomes" id="UP000187209"/>
    </source>
</evidence>
<evidence type="ECO:0000256" key="2">
    <source>
        <dbReference type="SAM" id="MobiDB-lite"/>
    </source>
</evidence>
<evidence type="ECO:0008006" key="5">
    <source>
        <dbReference type="Google" id="ProtNLM"/>
    </source>
</evidence>
<accession>A0A1R2BS04</accession>
<sequence length="455" mass="53954">MSILKSFRTESRKSKPKSQVTFQDLSTPQHNPKKSIQLDFIKNTLEKDPDVEIVQGLEYWVANRNIEALKRMNTARLQLQRKLDQEDIVELAKIKRKGFDSSDKIEKEKIGYFKNFEYECIEHFKQIQSKLNKTIQKRDAKRASQLNLKNEIFELQQQLEFIEKYIRISSSKSLFIKMSQENIAVFLNKKQGSINNIKNEKIEILQKIEMIQIDVNKKEKKLKGIEEKIYNLRKTFKIIKNDMITNFLELLKKGVDTKGEGLYTIVKFLLEFGVNIKYEMFPDNLDEITMNSKKHMEVDMFYEDLSIYHDSKHTQSTEREDIHQRLAKLTKTIKIRKPDYSKKYTKWLGEEKILDDVVSNCSESIKLEEKITRLKQEIKNILIEEVRRLTRDCLKTNKDPKKLISFVVGRDNVVKFNILILKELQNLKQIKEQTKTFSFTQNLLPKKNFSMFLKS</sequence>
<keyword evidence="4" id="KW-1185">Reference proteome</keyword>
<keyword evidence="1" id="KW-0175">Coiled coil</keyword>
<dbReference type="AlphaFoldDB" id="A0A1R2BS04"/>
<gene>
    <name evidence="3" type="ORF">SteCoe_20363</name>
</gene>
<dbReference type="Proteomes" id="UP000187209">
    <property type="component" value="Unassembled WGS sequence"/>
</dbReference>
<name>A0A1R2BS04_9CILI</name>
<proteinExistence type="predicted"/>
<dbReference type="OrthoDB" id="299768at2759"/>
<comment type="caution">
    <text evidence="3">The sequence shown here is derived from an EMBL/GenBank/DDBJ whole genome shotgun (WGS) entry which is preliminary data.</text>
</comment>
<dbReference type="EMBL" id="MPUH01000463">
    <property type="protein sequence ID" value="OMJ79593.1"/>
    <property type="molecule type" value="Genomic_DNA"/>
</dbReference>
<organism evidence="3 4">
    <name type="scientific">Stentor coeruleus</name>
    <dbReference type="NCBI Taxonomy" id="5963"/>
    <lineage>
        <taxon>Eukaryota</taxon>
        <taxon>Sar</taxon>
        <taxon>Alveolata</taxon>
        <taxon>Ciliophora</taxon>
        <taxon>Postciliodesmatophora</taxon>
        <taxon>Heterotrichea</taxon>
        <taxon>Heterotrichida</taxon>
        <taxon>Stentoridae</taxon>
        <taxon>Stentor</taxon>
    </lineage>
</organism>
<reference evidence="3 4" key="1">
    <citation type="submission" date="2016-11" db="EMBL/GenBank/DDBJ databases">
        <title>The macronuclear genome of Stentor coeruleus: a giant cell with tiny introns.</title>
        <authorList>
            <person name="Slabodnick M."/>
            <person name="Ruby J.G."/>
            <person name="Reiff S.B."/>
            <person name="Swart E.C."/>
            <person name="Gosai S."/>
            <person name="Prabakaran S."/>
            <person name="Witkowska E."/>
            <person name="Larue G.E."/>
            <person name="Fisher S."/>
            <person name="Freeman R.M."/>
            <person name="Gunawardena J."/>
            <person name="Chu W."/>
            <person name="Stover N.A."/>
            <person name="Gregory B.D."/>
            <person name="Nowacki M."/>
            <person name="Derisi J."/>
            <person name="Roy S.W."/>
            <person name="Marshall W.F."/>
            <person name="Sood P."/>
        </authorList>
    </citation>
    <scope>NUCLEOTIDE SEQUENCE [LARGE SCALE GENOMIC DNA]</scope>
    <source>
        <strain evidence="3">WM001</strain>
    </source>
</reference>
<protein>
    <recommendedName>
        <fullName evidence="5">DUF4200 domain-containing protein</fullName>
    </recommendedName>
</protein>